<reference evidence="2" key="1">
    <citation type="submission" date="2022-11" db="UniProtKB">
        <authorList>
            <consortium name="WormBaseParasite"/>
        </authorList>
    </citation>
    <scope>IDENTIFICATION</scope>
</reference>
<sequence length="170" mass="19695">MLNNLHAIGRILASPCSAAKHAYVNNLLMCHAQTFDPATRTTFYNCMWYHTNGNPQMCLTDWMNRTLEKESSFSSKPGTYVCNRFTLHPIIFDEDFQMETTIEQINIDESNYTAKPHSHFHFYSCLLNIIDVQNRFSFPPSVYTYLLLTTASVHMLTAEELLDRPTWAIE</sequence>
<accession>A0A915INR1</accession>
<organism evidence="1 2">
    <name type="scientific">Romanomermis culicivorax</name>
    <name type="common">Nematode worm</name>
    <dbReference type="NCBI Taxonomy" id="13658"/>
    <lineage>
        <taxon>Eukaryota</taxon>
        <taxon>Metazoa</taxon>
        <taxon>Ecdysozoa</taxon>
        <taxon>Nematoda</taxon>
        <taxon>Enoplea</taxon>
        <taxon>Dorylaimia</taxon>
        <taxon>Mermithida</taxon>
        <taxon>Mermithoidea</taxon>
        <taxon>Mermithidae</taxon>
        <taxon>Romanomermis</taxon>
    </lineage>
</organism>
<name>A0A915INR1_ROMCU</name>
<dbReference type="AlphaFoldDB" id="A0A915INR1"/>
<keyword evidence="1" id="KW-1185">Reference proteome</keyword>
<dbReference type="WBParaSite" id="nRc.2.0.1.t15622-RA">
    <property type="protein sequence ID" value="nRc.2.0.1.t15622-RA"/>
    <property type="gene ID" value="nRc.2.0.1.g15622"/>
</dbReference>
<proteinExistence type="predicted"/>
<protein>
    <submittedName>
        <fullName evidence="2">Uncharacterized protein</fullName>
    </submittedName>
</protein>
<dbReference type="Proteomes" id="UP000887565">
    <property type="component" value="Unplaced"/>
</dbReference>
<evidence type="ECO:0000313" key="1">
    <source>
        <dbReference type="Proteomes" id="UP000887565"/>
    </source>
</evidence>
<evidence type="ECO:0000313" key="2">
    <source>
        <dbReference type="WBParaSite" id="nRc.2.0.1.t15622-RA"/>
    </source>
</evidence>